<dbReference type="SUPFAM" id="SSF53955">
    <property type="entry name" value="Lysozyme-like"/>
    <property type="match status" value="1"/>
</dbReference>
<dbReference type="GO" id="GO:0004180">
    <property type="term" value="F:carboxypeptidase activity"/>
    <property type="evidence" value="ECO:0007669"/>
    <property type="project" value="UniProtKB-KW"/>
</dbReference>
<protein>
    <submittedName>
        <fullName evidence="24">Uncharacterized protein</fullName>
    </submittedName>
</protein>
<evidence type="ECO:0000256" key="18">
    <source>
        <dbReference type="ARBA" id="ARBA00049204"/>
    </source>
</evidence>
<dbReference type="InterPro" id="IPR012338">
    <property type="entry name" value="Beta-lactam/transpept-like"/>
</dbReference>
<dbReference type="InterPro" id="IPR001264">
    <property type="entry name" value="Glyco_trans_51"/>
</dbReference>
<comment type="function">
    <text evidence="1">Destroys superoxide anion radicals which are normally produced within the cells and which are toxic to biological systems.</text>
</comment>
<evidence type="ECO:0000256" key="12">
    <source>
        <dbReference type="ARBA" id="ARBA00022984"/>
    </source>
</evidence>
<dbReference type="AlphaFoldDB" id="A0A1B0C4W6"/>
<comment type="subcellular location">
    <subcellularLocation>
        <location evidence="2">Cell membrane</location>
    </subcellularLocation>
</comment>
<evidence type="ECO:0000256" key="3">
    <source>
        <dbReference type="ARBA" id="ARBA00008714"/>
    </source>
</evidence>
<evidence type="ECO:0000256" key="2">
    <source>
        <dbReference type="ARBA" id="ARBA00004236"/>
    </source>
</evidence>
<comment type="catalytic activity">
    <reaction evidence="19">
        <text>[GlcNAc-(1-&gt;4)-Mur2Ac(oyl-L-Ala-gamma-D-Glu-L-Lys-D-Ala-D-Ala)](n)-di-trans,octa-cis-undecaprenyl diphosphate + beta-D-GlcNAc-(1-&gt;4)-Mur2Ac(oyl-L-Ala-gamma-D-Glu-L-Lys-D-Ala-D-Ala)-di-trans,octa-cis-undecaprenyl diphosphate = [GlcNAc-(1-&gt;4)-Mur2Ac(oyl-L-Ala-gamma-D-Glu-L-Lys-D-Ala-D-Ala)](n+1)-di-trans,octa-cis-undecaprenyl diphosphate + di-trans,octa-cis-undecaprenyl diphosphate + H(+)</text>
        <dbReference type="Rhea" id="RHEA:23708"/>
        <dbReference type="Rhea" id="RHEA-COMP:9602"/>
        <dbReference type="Rhea" id="RHEA-COMP:9603"/>
        <dbReference type="ChEBI" id="CHEBI:15378"/>
        <dbReference type="ChEBI" id="CHEBI:58405"/>
        <dbReference type="ChEBI" id="CHEBI:60033"/>
        <dbReference type="ChEBI" id="CHEBI:78435"/>
        <dbReference type="EC" id="2.4.99.28"/>
    </reaction>
</comment>
<dbReference type="PRINTS" id="PR01703">
    <property type="entry name" value="MNSODISMTASE"/>
</dbReference>
<evidence type="ECO:0000259" key="21">
    <source>
        <dbReference type="Pfam" id="PF00905"/>
    </source>
</evidence>
<keyword evidence="14" id="KW-0472">Membrane</keyword>
<dbReference type="VEuPathDB" id="VectorBase:GPPI049251"/>
<dbReference type="Gene3D" id="1.10.287.990">
    <property type="entry name" value="Fe,Mn superoxide dismutase (SOD) domain"/>
    <property type="match status" value="1"/>
</dbReference>
<dbReference type="Pfam" id="PF00905">
    <property type="entry name" value="Transpeptidase"/>
    <property type="match status" value="1"/>
</dbReference>
<dbReference type="EnsemblMetazoa" id="GPPI049251-RA">
    <property type="protein sequence ID" value="GPPI049251-PA"/>
    <property type="gene ID" value="GPPI049251"/>
</dbReference>
<dbReference type="InterPro" id="IPR023346">
    <property type="entry name" value="Lysozyme-like_dom_sf"/>
</dbReference>
<keyword evidence="17" id="KW-0961">Cell wall biogenesis/degradation</keyword>
<keyword evidence="7" id="KW-0328">Glycosyltransferase</keyword>
<keyword evidence="4" id="KW-1003">Cell membrane</keyword>
<keyword evidence="25" id="KW-1185">Reference proteome</keyword>
<dbReference type="Proteomes" id="UP000092460">
    <property type="component" value="Unassembled WGS sequence"/>
</dbReference>
<evidence type="ECO:0000256" key="15">
    <source>
        <dbReference type="ARBA" id="ARBA00023211"/>
    </source>
</evidence>
<keyword evidence="9" id="KW-0479">Metal-binding</keyword>
<accession>A0A1B0C4W6</accession>
<evidence type="ECO:0000256" key="7">
    <source>
        <dbReference type="ARBA" id="ARBA00022676"/>
    </source>
</evidence>
<dbReference type="GO" id="GO:0008360">
    <property type="term" value="P:regulation of cell shape"/>
    <property type="evidence" value="ECO:0007669"/>
    <property type="project" value="UniProtKB-KW"/>
</dbReference>
<keyword evidence="13" id="KW-0560">Oxidoreductase</keyword>
<sequence>MLLAIEDQHFYEHDGIHFMSIIRAIFANIIAKRTVQGGSTLTQQLVKNLFLNNEKSIWRKLSEFCMAIITDFHYTKEKILELYLNEVYLGYGNGRQIHGFYLASIYYFGRPIGELNIHQQALLIGMVKGASLYNPLKNPQLSLNRRNLILKLLNKNKIINSKIYHTLISYPLDVLQKINTFNSQPAFTQMVQNEMYNKLHKIRTDFSGMKVFTTLNPIIQNAAEKAIENGILNGEIRAMIGSSMPKFAGFNRAIQARRAVGSLVKPATYLAALSNPEKYQLNTWISDVPIFLVQSNGDIWSPKNFDRKFRRKVMLLDALVYSLNIPTVNLGLSIGLNQVLSTLTKLGISSSELKNLPSMLLGAISLTPLEIAQIFQTIASGESKQTIAPQAAYLVLYAMQKVVQYGTSRALSVIFPHLNLAAKTGTTNDLRDSWFVGIDGQNVSVIWIGRDNNEPTDLTGARGALNIYKNYLEYKATSELILIPPKNIDYKFIDDTGKFILPDLNYPYNEFEPFLDATTMLIHHTKHHQTYIDNVNTLLESSPNTPKLSIEELIKNLNIFPESKRLKLRNHGGGHFNHSFFWNTLSKSNLSIHISLKNAINHNFGSFEKFKTVFEEIAISHFGSGWVWLIKNIQGSLSIVSTNNQDNPLMGKDVCKIFGYPLLGLDLWEHAYYLKYQNRRKDYVQAFWNIINWDTVYLRFINQEF</sequence>
<dbReference type="SUPFAM" id="SSF56601">
    <property type="entry name" value="beta-lactamase/transpeptidase-like"/>
    <property type="match status" value="1"/>
</dbReference>
<dbReference type="Gene3D" id="1.10.3810.10">
    <property type="entry name" value="Biosynthetic peptidoglycan transglycosylase-like"/>
    <property type="match status" value="1"/>
</dbReference>
<dbReference type="InterPro" id="IPR001189">
    <property type="entry name" value="Mn/Fe_SOD"/>
</dbReference>
<dbReference type="Gene3D" id="3.55.40.20">
    <property type="entry name" value="Iron/manganese superoxide dismutase, C-terminal domain"/>
    <property type="match status" value="1"/>
</dbReference>
<keyword evidence="11" id="KW-0133">Cell shape</keyword>
<dbReference type="InterPro" id="IPR036314">
    <property type="entry name" value="SOD_C_sf"/>
</dbReference>
<dbReference type="STRING" id="67801.A0A1B0C4W6"/>
<dbReference type="PANTHER" id="PTHR32282:SF11">
    <property type="entry name" value="PENICILLIN-BINDING PROTEIN 1B"/>
    <property type="match status" value="1"/>
</dbReference>
<evidence type="ECO:0000259" key="20">
    <source>
        <dbReference type="Pfam" id="PF00081"/>
    </source>
</evidence>
<feature type="domain" description="Manganese/iron superoxide dismutase N-terminal" evidence="20">
    <location>
        <begin position="498"/>
        <end position="586"/>
    </location>
</feature>
<keyword evidence="16" id="KW-0511">Multifunctional enzyme</keyword>
<feature type="domain" description="Manganese/iron superoxide dismutase C-terminal" evidence="23">
    <location>
        <begin position="595"/>
        <end position="696"/>
    </location>
</feature>
<dbReference type="GO" id="GO:0008658">
    <property type="term" value="F:penicillin binding"/>
    <property type="evidence" value="ECO:0007669"/>
    <property type="project" value="InterPro"/>
</dbReference>
<dbReference type="Gene3D" id="3.40.710.10">
    <property type="entry name" value="DD-peptidase/beta-lactamase superfamily"/>
    <property type="match status" value="2"/>
</dbReference>
<evidence type="ECO:0000256" key="14">
    <source>
        <dbReference type="ARBA" id="ARBA00023136"/>
    </source>
</evidence>
<comment type="catalytic activity">
    <reaction evidence="18">
        <text>2 superoxide + 2 H(+) = H2O2 + O2</text>
        <dbReference type="Rhea" id="RHEA:20696"/>
        <dbReference type="ChEBI" id="CHEBI:15378"/>
        <dbReference type="ChEBI" id="CHEBI:15379"/>
        <dbReference type="ChEBI" id="CHEBI:16240"/>
        <dbReference type="ChEBI" id="CHEBI:18421"/>
        <dbReference type="EC" id="1.15.1.1"/>
    </reaction>
</comment>
<dbReference type="GO" id="GO:0006508">
    <property type="term" value="P:proteolysis"/>
    <property type="evidence" value="ECO:0007669"/>
    <property type="project" value="UniProtKB-KW"/>
</dbReference>
<dbReference type="GO" id="GO:0005886">
    <property type="term" value="C:plasma membrane"/>
    <property type="evidence" value="ECO:0007669"/>
    <property type="project" value="UniProtKB-SubCell"/>
</dbReference>
<dbReference type="Pfam" id="PF00081">
    <property type="entry name" value="Sod_Fe_N"/>
    <property type="match status" value="1"/>
</dbReference>
<evidence type="ECO:0000256" key="17">
    <source>
        <dbReference type="ARBA" id="ARBA00023316"/>
    </source>
</evidence>
<dbReference type="PROSITE" id="PS00088">
    <property type="entry name" value="SOD_MN"/>
    <property type="match status" value="1"/>
</dbReference>
<dbReference type="InterPro" id="IPR036324">
    <property type="entry name" value="Mn/Fe_SOD_N_sf"/>
</dbReference>
<evidence type="ECO:0000313" key="25">
    <source>
        <dbReference type="Proteomes" id="UP000092460"/>
    </source>
</evidence>
<dbReference type="GO" id="GO:0071555">
    <property type="term" value="P:cell wall organization"/>
    <property type="evidence" value="ECO:0007669"/>
    <property type="project" value="UniProtKB-KW"/>
</dbReference>
<evidence type="ECO:0000256" key="9">
    <source>
        <dbReference type="ARBA" id="ARBA00022723"/>
    </source>
</evidence>
<dbReference type="GO" id="GO:0008955">
    <property type="term" value="F:peptidoglycan glycosyltransferase activity"/>
    <property type="evidence" value="ECO:0007669"/>
    <property type="project" value="UniProtKB-EC"/>
</dbReference>
<evidence type="ECO:0000256" key="1">
    <source>
        <dbReference type="ARBA" id="ARBA00002170"/>
    </source>
</evidence>
<evidence type="ECO:0000256" key="4">
    <source>
        <dbReference type="ARBA" id="ARBA00022475"/>
    </source>
</evidence>
<dbReference type="InterPro" id="IPR019831">
    <property type="entry name" value="Mn/Fe_SOD_N"/>
</dbReference>
<keyword evidence="12" id="KW-0573">Peptidoglycan synthesis</keyword>
<dbReference type="FunFam" id="1.10.287.990:FF:000001">
    <property type="entry name" value="Superoxide dismutase"/>
    <property type="match status" value="1"/>
</dbReference>
<evidence type="ECO:0000256" key="11">
    <source>
        <dbReference type="ARBA" id="ARBA00022960"/>
    </source>
</evidence>
<organism evidence="24 25">
    <name type="scientific">Glossina palpalis gambiensis</name>
    <dbReference type="NCBI Taxonomy" id="67801"/>
    <lineage>
        <taxon>Eukaryota</taxon>
        <taxon>Metazoa</taxon>
        <taxon>Ecdysozoa</taxon>
        <taxon>Arthropoda</taxon>
        <taxon>Hexapoda</taxon>
        <taxon>Insecta</taxon>
        <taxon>Pterygota</taxon>
        <taxon>Neoptera</taxon>
        <taxon>Endopterygota</taxon>
        <taxon>Diptera</taxon>
        <taxon>Brachycera</taxon>
        <taxon>Muscomorpha</taxon>
        <taxon>Hippoboscoidea</taxon>
        <taxon>Glossinidae</taxon>
        <taxon>Glossina</taxon>
    </lineage>
</organism>
<name>A0A1B0C4W6_9MUSC</name>
<evidence type="ECO:0000256" key="10">
    <source>
        <dbReference type="ARBA" id="ARBA00022801"/>
    </source>
</evidence>
<evidence type="ECO:0000256" key="6">
    <source>
        <dbReference type="ARBA" id="ARBA00022670"/>
    </source>
</evidence>
<evidence type="ECO:0000256" key="16">
    <source>
        <dbReference type="ARBA" id="ARBA00023268"/>
    </source>
</evidence>
<keyword evidence="15" id="KW-0464">Manganese</keyword>
<dbReference type="InterPro" id="IPR036950">
    <property type="entry name" value="PBP_transglycosylase"/>
</dbReference>
<evidence type="ECO:0000256" key="8">
    <source>
        <dbReference type="ARBA" id="ARBA00022679"/>
    </source>
</evidence>
<keyword evidence="8" id="KW-0808">Transferase</keyword>
<reference evidence="24" key="2">
    <citation type="submission" date="2020-05" db="UniProtKB">
        <authorList>
            <consortium name="EnsemblMetazoa"/>
        </authorList>
    </citation>
    <scope>IDENTIFICATION</scope>
    <source>
        <strain evidence="24">IAEA</strain>
    </source>
</reference>
<dbReference type="SUPFAM" id="SSF54719">
    <property type="entry name" value="Fe,Mn superoxide dismutase (SOD), C-terminal domain"/>
    <property type="match status" value="1"/>
</dbReference>
<proteinExistence type="inferred from homology"/>
<feature type="domain" description="Glycosyl transferase family 51" evidence="22">
    <location>
        <begin position="2"/>
        <end position="152"/>
    </location>
</feature>
<evidence type="ECO:0000256" key="13">
    <source>
        <dbReference type="ARBA" id="ARBA00023002"/>
    </source>
</evidence>
<keyword evidence="5" id="KW-0121">Carboxypeptidase</keyword>
<dbReference type="InterPro" id="IPR050396">
    <property type="entry name" value="Glycosyltr_51/Transpeptidase"/>
</dbReference>
<keyword evidence="10" id="KW-0378">Hydrolase</keyword>
<dbReference type="Pfam" id="PF00912">
    <property type="entry name" value="Transgly"/>
    <property type="match status" value="1"/>
</dbReference>
<evidence type="ECO:0000256" key="5">
    <source>
        <dbReference type="ARBA" id="ARBA00022645"/>
    </source>
</evidence>
<dbReference type="InterPro" id="IPR001460">
    <property type="entry name" value="PCN-bd_Tpept"/>
</dbReference>
<dbReference type="GO" id="GO:0004784">
    <property type="term" value="F:superoxide dismutase activity"/>
    <property type="evidence" value="ECO:0007669"/>
    <property type="project" value="UniProtKB-EC"/>
</dbReference>
<dbReference type="Pfam" id="PF02777">
    <property type="entry name" value="Sod_Fe_C"/>
    <property type="match status" value="1"/>
</dbReference>
<evidence type="ECO:0000259" key="22">
    <source>
        <dbReference type="Pfam" id="PF00912"/>
    </source>
</evidence>
<evidence type="ECO:0000256" key="19">
    <source>
        <dbReference type="ARBA" id="ARBA00049902"/>
    </source>
</evidence>
<dbReference type="GO" id="GO:0046872">
    <property type="term" value="F:metal ion binding"/>
    <property type="evidence" value="ECO:0007669"/>
    <property type="project" value="UniProtKB-KW"/>
</dbReference>
<evidence type="ECO:0000259" key="23">
    <source>
        <dbReference type="Pfam" id="PF02777"/>
    </source>
</evidence>
<dbReference type="EMBL" id="JXJN01025702">
    <property type="status" value="NOT_ANNOTATED_CDS"/>
    <property type="molecule type" value="Genomic_DNA"/>
</dbReference>
<keyword evidence="6" id="KW-0645">Protease</keyword>
<evidence type="ECO:0000313" key="24">
    <source>
        <dbReference type="EnsemblMetazoa" id="GPPI049251-PA"/>
    </source>
</evidence>
<reference evidence="25" key="1">
    <citation type="submission" date="2015-01" db="EMBL/GenBank/DDBJ databases">
        <authorList>
            <person name="Aksoy S."/>
            <person name="Warren W."/>
            <person name="Wilson R.K."/>
        </authorList>
    </citation>
    <scope>NUCLEOTIDE SEQUENCE [LARGE SCALE GENOMIC DNA]</scope>
    <source>
        <strain evidence="25">IAEA</strain>
    </source>
</reference>
<feature type="domain" description="Penicillin-binding protein transpeptidase" evidence="21">
    <location>
        <begin position="233"/>
        <end position="446"/>
    </location>
</feature>
<dbReference type="InterPro" id="IPR019832">
    <property type="entry name" value="Mn/Fe_SOD_C"/>
</dbReference>
<dbReference type="InterPro" id="IPR019833">
    <property type="entry name" value="Mn/Fe_SOD_BS"/>
</dbReference>
<comment type="similarity">
    <text evidence="3">Belongs to the iron/manganese superoxide dismutase family.</text>
</comment>
<dbReference type="PANTHER" id="PTHR32282">
    <property type="entry name" value="BINDING PROTEIN TRANSPEPTIDASE, PUTATIVE-RELATED"/>
    <property type="match status" value="1"/>
</dbReference>